<sequence>MKILIILISFVSGLIFYDTNIFKGFDDYFNTTFNCQYNSVTSSIFFSDSFPNPPKIILTLEKIDTWFTNAYFFLQVTDIQPTYFDLKISCSSQRVYAIRVKWYAVLGCSYQVINYISTTSIVNMTFPHTLSNAKNGFVSLTGFQYSGNIDFLLKISELTSQSVSVEINKVDIKFQNLKKIGYQVVITEFDIINLGLQTSPGQYTSQLIQIESESWFVFNLQGLNYFTTQNIRLNLTYTNDSNTITYKFGTWSGTQTGSQHTQLWLNYQYKYFNCIKIQTQRKLVSNINDLPDKIINFIDLNLQYFNIGQFTFIVNQRLPYLKIEVSVKCFIGKVIQGSLHQKNNCDPSQTQVIKYQCQKNYNFIIFHLLFTSSTQTSYKFKIIITTQSIELIQVLQNQVELEQLLMKIEQLEL</sequence>
<dbReference type="Proteomes" id="UP000689195">
    <property type="component" value="Unassembled WGS sequence"/>
</dbReference>
<evidence type="ECO:0000313" key="3">
    <source>
        <dbReference type="Proteomes" id="UP000689195"/>
    </source>
</evidence>
<dbReference type="GO" id="GO:0007155">
    <property type="term" value="P:cell adhesion"/>
    <property type="evidence" value="ECO:0007669"/>
    <property type="project" value="InterPro"/>
</dbReference>
<organism evidence="2 3">
    <name type="scientific">Paramecium pentaurelia</name>
    <dbReference type="NCBI Taxonomy" id="43138"/>
    <lineage>
        <taxon>Eukaryota</taxon>
        <taxon>Sar</taxon>
        <taxon>Alveolata</taxon>
        <taxon>Ciliophora</taxon>
        <taxon>Intramacronucleata</taxon>
        <taxon>Oligohymenophorea</taxon>
        <taxon>Peniculida</taxon>
        <taxon>Parameciidae</taxon>
        <taxon>Paramecium</taxon>
    </lineage>
</organism>
<proteinExistence type="predicted"/>
<dbReference type="Pfam" id="PF09458">
    <property type="entry name" value="H_lectin"/>
    <property type="match status" value="1"/>
</dbReference>
<dbReference type="InterPro" id="IPR019019">
    <property type="entry name" value="H-type_lectin_domain"/>
</dbReference>
<dbReference type="OrthoDB" id="317456at2759"/>
<protein>
    <recommendedName>
        <fullName evidence="1">H-type lectin domain-containing protein</fullName>
    </recommendedName>
</protein>
<name>A0A8S1YDX8_9CILI</name>
<dbReference type="AlphaFoldDB" id="A0A8S1YDX8"/>
<comment type="caution">
    <text evidence="2">The sequence shown here is derived from an EMBL/GenBank/DDBJ whole genome shotgun (WGS) entry which is preliminary data.</text>
</comment>
<reference evidence="2" key="1">
    <citation type="submission" date="2021-01" db="EMBL/GenBank/DDBJ databases">
        <authorList>
            <consortium name="Genoscope - CEA"/>
            <person name="William W."/>
        </authorList>
    </citation>
    <scope>NUCLEOTIDE SEQUENCE</scope>
</reference>
<feature type="domain" description="H-type lectin" evidence="1">
    <location>
        <begin position="43"/>
        <end position="105"/>
    </location>
</feature>
<accession>A0A8S1YDX8</accession>
<keyword evidence="3" id="KW-1185">Reference proteome</keyword>
<evidence type="ECO:0000259" key="1">
    <source>
        <dbReference type="Pfam" id="PF09458"/>
    </source>
</evidence>
<gene>
    <name evidence="2" type="ORF">PPENT_87.1.T1660014</name>
</gene>
<dbReference type="EMBL" id="CAJJDO010000166">
    <property type="protein sequence ID" value="CAD8211959.1"/>
    <property type="molecule type" value="Genomic_DNA"/>
</dbReference>
<evidence type="ECO:0000313" key="2">
    <source>
        <dbReference type="EMBL" id="CAD8211959.1"/>
    </source>
</evidence>
<dbReference type="GO" id="GO:0030246">
    <property type="term" value="F:carbohydrate binding"/>
    <property type="evidence" value="ECO:0007669"/>
    <property type="project" value="InterPro"/>
</dbReference>